<proteinExistence type="predicted"/>
<keyword evidence="4" id="KW-1185">Reference proteome</keyword>
<evidence type="ECO:0000256" key="1">
    <source>
        <dbReference type="ARBA" id="ARBA00093634"/>
    </source>
</evidence>
<dbReference type="InterPro" id="IPR040357">
    <property type="entry name" value="Vma22/CCDC115"/>
</dbReference>
<organism evidence="3 4">
    <name type="scientific">Kluyveromyces marxianus</name>
    <name type="common">Yeast</name>
    <name type="synonym">Candida kefyr</name>
    <dbReference type="NCBI Taxonomy" id="4911"/>
    <lineage>
        <taxon>Eukaryota</taxon>
        <taxon>Fungi</taxon>
        <taxon>Dikarya</taxon>
        <taxon>Ascomycota</taxon>
        <taxon>Saccharomycotina</taxon>
        <taxon>Saccharomycetes</taxon>
        <taxon>Saccharomycetales</taxon>
        <taxon>Saccharomycetaceae</taxon>
        <taxon>Kluyveromyces</taxon>
    </lineage>
</organism>
<dbReference type="PANTHER" id="PTHR31996:SF2">
    <property type="entry name" value="COILED-COIL DOMAIN-CONTAINING PROTEIN 115"/>
    <property type="match status" value="1"/>
</dbReference>
<reference evidence="3 4" key="1">
    <citation type="submission" date="2016-03" db="EMBL/GenBank/DDBJ databases">
        <title>How can Kluyveromyces marxianus grow so fast - potential evolutionary course in Saccharomyces Complex revealed by comparative genomics.</title>
        <authorList>
            <person name="Mo W."/>
            <person name="Lu W."/>
            <person name="Yang X."/>
            <person name="Qi J."/>
            <person name="Lv H."/>
        </authorList>
    </citation>
    <scope>NUCLEOTIDE SEQUENCE [LARGE SCALE GENOMIC DNA]</scope>
    <source>
        <strain evidence="3 4">FIM1</strain>
    </source>
</reference>
<sequence>MSRDDLYLRLIKKLAEYDSLLEQLQSSFQDGFHHLSRANYHNKDTLRGTYGRDYWDETYTGHRYVSIDGKHRIQEIAEPEYKEDQEEEAIPEKQDTEASHKLRKRKQRKTLLEKAKKNPIYMFGGALSTPMSLRQSQSSFNSSFPVIYKLIELRYELNALLDQISPSV</sequence>
<evidence type="ECO:0000313" key="3">
    <source>
        <dbReference type="EMBL" id="QGN15549.1"/>
    </source>
</evidence>
<dbReference type="Pfam" id="PF21730">
    <property type="entry name" value="Vma22_CCDC115"/>
    <property type="match status" value="1"/>
</dbReference>
<gene>
    <name evidence="3" type="primary">VMA22</name>
    <name evidence="3" type="ORF">FIM1_2240</name>
</gene>
<feature type="region of interest" description="Disordered" evidence="2">
    <location>
        <begin position="78"/>
        <end position="108"/>
    </location>
</feature>
<dbReference type="PANTHER" id="PTHR31996">
    <property type="entry name" value="COILED-COIL DOMAIN-CONTAINING PROTEIN 115"/>
    <property type="match status" value="1"/>
</dbReference>
<name>A0ABX6EUX7_KLUMA</name>
<feature type="compositionally biased region" description="Basic and acidic residues" evidence="2">
    <location>
        <begin position="90"/>
        <end position="100"/>
    </location>
</feature>
<dbReference type="Proteomes" id="UP000422736">
    <property type="component" value="Chromosome 3"/>
</dbReference>
<protein>
    <recommendedName>
        <fullName evidence="1">Vacuolar ATPase assembly protein VMA22</fullName>
    </recommendedName>
</protein>
<evidence type="ECO:0000313" key="4">
    <source>
        <dbReference type="Proteomes" id="UP000422736"/>
    </source>
</evidence>
<evidence type="ECO:0000256" key="2">
    <source>
        <dbReference type="SAM" id="MobiDB-lite"/>
    </source>
</evidence>
<accession>A0ABX6EUX7</accession>
<dbReference type="EMBL" id="CP015056">
    <property type="protein sequence ID" value="QGN15549.1"/>
    <property type="molecule type" value="Genomic_DNA"/>
</dbReference>